<reference evidence="1 2" key="2">
    <citation type="journal article" date="2022" name="Mol. Ecol. Resour.">
        <title>The genomes of chicory, endive, great burdock and yacon provide insights into Asteraceae paleo-polyploidization history and plant inulin production.</title>
        <authorList>
            <person name="Fan W."/>
            <person name="Wang S."/>
            <person name="Wang H."/>
            <person name="Wang A."/>
            <person name="Jiang F."/>
            <person name="Liu H."/>
            <person name="Zhao H."/>
            <person name="Xu D."/>
            <person name="Zhang Y."/>
        </authorList>
    </citation>
    <scope>NUCLEOTIDE SEQUENCE [LARGE SCALE GENOMIC DNA]</scope>
    <source>
        <strain evidence="2">cv. Yunnan</strain>
        <tissue evidence="1">Leaves</tissue>
    </source>
</reference>
<dbReference type="EMBL" id="CM042024">
    <property type="protein sequence ID" value="KAI3809992.1"/>
    <property type="molecule type" value="Genomic_DNA"/>
</dbReference>
<sequence length="154" mass="16975">MASKHQSGFQDFLPLMAEKLGGEGLIGELCNGFSLLMDADKGVITFDSLKTNSALLGLQDLTDDDLLSMLKEGDFDGDGALNQMEFCVLMFRLSPDLMEESQFLLEEALEQELKQFQPDTQSSDEESDDLQANGVAQRKPTSTEAKARLSDNQE</sequence>
<reference evidence="2" key="1">
    <citation type="journal article" date="2022" name="Mol. Ecol. Resour.">
        <title>The genomes of chicory, endive, great burdock and yacon provide insights into Asteraceae palaeo-polyploidization history and plant inulin production.</title>
        <authorList>
            <person name="Fan W."/>
            <person name="Wang S."/>
            <person name="Wang H."/>
            <person name="Wang A."/>
            <person name="Jiang F."/>
            <person name="Liu H."/>
            <person name="Zhao H."/>
            <person name="Xu D."/>
            <person name="Zhang Y."/>
        </authorList>
    </citation>
    <scope>NUCLEOTIDE SEQUENCE [LARGE SCALE GENOMIC DNA]</scope>
    <source>
        <strain evidence="2">cv. Yunnan</strain>
    </source>
</reference>
<protein>
    <submittedName>
        <fullName evidence="1">Uncharacterized protein</fullName>
    </submittedName>
</protein>
<keyword evidence="2" id="KW-1185">Reference proteome</keyword>
<comment type="caution">
    <text evidence="1">The sequence shown here is derived from an EMBL/GenBank/DDBJ whole genome shotgun (WGS) entry which is preliminary data.</text>
</comment>
<organism evidence="1 2">
    <name type="scientific">Smallanthus sonchifolius</name>
    <dbReference type="NCBI Taxonomy" id="185202"/>
    <lineage>
        <taxon>Eukaryota</taxon>
        <taxon>Viridiplantae</taxon>
        <taxon>Streptophyta</taxon>
        <taxon>Embryophyta</taxon>
        <taxon>Tracheophyta</taxon>
        <taxon>Spermatophyta</taxon>
        <taxon>Magnoliopsida</taxon>
        <taxon>eudicotyledons</taxon>
        <taxon>Gunneridae</taxon>
        <taxon>Pentapetalae</taxon>
        <taxon>asterids</taxon>
        <taxon>campanulids</taxon>
        <taxon>Asterales</taxon>
        <taxon>Asteraceae</taxon>
        <taxon>Asteroideae</taxon>
        <taxon>Heliantheae alliance</taxon>
        <taxon>Millerieae</taxon>
        <taxon>Smallanthus</taxon>
    </lineage>
</organism>
<gene>
    <name evidence="1" type="ORF">L1987_19597</name>
</gene>
<evidence type="ECO:0000313" key="2">
    <source>
        <dbReference type="Proteomes" id="UP001056120"/>
    </source>
</evidence>
<name>A0ACB9IPI1_9ASTR</name>
<accession>A0ACB9IPI1</accession>
<dbReference type="Proteomes" id="UP001056120">
    <property type="component" value="Linkage Group LG07"/>
</dbReference>
<evidence type="ECO:0000313" key="1">
    <source>
        <dbReference type="EMBL" id="KAI3809992.1"/>
    </source>
</evidence>
<proteinExistence type="predicted"/>